<dbReference type="EMBL" id="MT142464">
    <property type="protein sequence ID" value="QJA81585.1"/>
    <property type="molecule type" value="Genomic_DNA"/>
</dbReference>
<evidence type="ECO:0000313" key="3">
    <source>
        <dbReference type="EMBL" id="QJA87997.1"/>
    </source>
</evidence>
<protein>
    <submittedName>
        <fullName evidence="1">Uncharacterized protein</fullName>
    </submittedName>
</protein>
<evidence type="ECO:0000313" key="2">
    <source>
        <dbReference type="EMBL" id="QJA81585.1"/>
    </source>
</evidence>
<dbReference type="EMBL" id="MT144704">
    <property type="protein sequence ID" value="QJH97841.1"/>
    <property type="molecule type" value="Genomic_DNA"/>
</dbReference>
<reference evidence="1" key="1">
    <citation type="submission" date="2020-03" db="EMBL/GenBank/DDBJ databases">
        <title>The deep terrestrial virosphere.</title>
        <authorList>
            <person name="Holmfeldt K."/>
            <person name="Nilsson E."/>
            <person name="Simone D."/>
            <person name="Lopez-Fernandez M."/>
            <person name="Wu X."/>
            <person name="de Brujin I."/>
            <person name="Lundin D."/>
            <person name="Andersson A."/>
            <person name="Bertilsson S."/>
            <person name="Dopson M."/>
        </authorList>
    </citation>
    <scope>NUCLEOTIDE SEQUENCE</scope>
    <source>
        <strain evidence="2">MM415A00505</strain>
        <strain evidence="3">MM415B02854</strain>
        <strain evidence="1">TM448A00839</strain>
        <strain evidence="4">TM448B01099</strain>
    </source>
</reference>
<sequence>MLLLSEYEKGVLAMAPGTEFGKLFFRIIQHEIEEARQALDLSAKISKDPISEDWRCKWGEIKGMKRVLSLPNRYTNNQ</sequence>
<gene>
    <name evidence="2" type="ORF">MM415A00505_0014</name>
    <name evidence="3" type="ORF">MM415B02854_0009</name>
    <name evidence="1" type="ORF">TM448A00839_0008</name>
    <name evidence="4" type="ORF">TM448B01099_0009</name>
</gene>
<proteinExistence type="predicted"/>
<evidence type="ECO:0000313" key="4">
    <source>
        <dbReference type="EMBL" id="QJH97841.1"/>
    </source>
</evidence>
<evidence type="ECO:0000313" key="1">
    <source>
        <dbReference type="EMBL" id="QJA48125.1"/>
    </source>
</evidence>
<name>A0A6H1ZLI1_9ZZZZ</name>
<dbReference type="AlphaFoldDB" id="A0A6H1ZLI1"/>
<dbReference type="EMBL" id="MT144072">
    <property type="protein sequence ID" value="QJA48125.1"/>
    <property type="molecule type" value="Genomic_DNA"/>
</dbReference>
<dbReference type="EMBL" id="MT142746">
    <property type="protein sequence ID" value="QJA87997.1"/>
    <property type="molecule type" value="Genomic_DNA"/>
</dbReference>
<organism evidence="1">
    <name type="scientific">viral metagenome</name>
    <dbReference type="NCBI Taxonomy" id="1070528"/>
    <lineage>
        <taxon>unclassified sequences</taxon>
        <taxon>metagenomes</taxon>
        <taxon>organismal metagenomes</taxon>
    </lineage>
</organism>
<accession>A0A6H1ZLI1</accession>